<dbReference type="PATRIC" id="fig|1434110.4.peg.1575"/>
<dbReference type="RefSeq" id="WP_048138335.1">
    <property type="nucleotide sequence ID" value="NZ_CP009516.1"/>
</dbReference>
<proteinExistence type="predicted"/>
<dbReference type="OrthoDB" id="298062at2157"/>
<organism evidence="1 2">
    <name type="scientific">Methanosarcina horonobensis HB-1 = JCM 15518</name>
    <dbReference type="NCBI Taxonomy" id="1434110"/>
    <lineage>
        <taxon>Archaea</taxon>
        <taxon>Methanobacteriati</taxon>
        <taxon>Methanobacteriota</taxon>
        <taxon>Stenosarchaea group</taxon>
        <taxon>Methanomicrobia</taxon>
        <taxon>Methanosarcinales</taxon>
        <taxon>Methanosarcinaceae</taxon>
        <taxon>Methanosarcina</taxon>
    </lineage>
</organism>
<gene>
    <name evidence="1" type="ORF">MSHOH_1269</name>
</gene>
<dbReference type="InterPro" id="IPR036983">
    <property type="entry name" value="AIM24_sf"/>
</dbReference>
<dbReference type="KEGG" id="mhor:MSHOH_1269"/>
<dbReference type="Proteomes" id="UP000033101">
    <property type="component" value="Chromosome"/>
</dbReference>
<keyword evidence="2" id="KW-1185">Reference proteome</keyword>
<accession>A0A0E3SCQ9</accession>
<dbReference type="Gene3D" id="3.60.160.10">
    <property type="entry name" value="Mitochondrial biogenesis AIM24"/>
    <property type="match status" value="1"/>
</dbReference>
<dbReference type="HOGENOM" id="CLU_057502_0_0_2"/>
<reference evidence="1 2" key="1">
    <citation type="submission" date="2014-07" db="EMBL/GenBank/DDBJ databases">
        <title>Methanogenic archaea and the global carbon cycle.</title>
        <authorList>
            <person name="Henriksen J.R."/>
            <person name="Luke J."/>
            <person name="Reinhart S."/>
            <person name="Benedict M.N."/>
            <person name="Youngblut N.D."/>
            <person name="Metcalf M.E."/>
            <person name="Whitaker R.J."/>
            <person name="Metcalf W.W."/>
        </authorList>
    </citation>
    <scope>NUCLEOTIDE SEQUENCE [LARGE SCALE GENOMIC DNA]</scope>
    <source>
        <strain evidence="1 2">HB-1</strain>
    </source>
</reference>
<dbReference type="PANTHER" id="PTHR38074">
    <property type="entry name" value="ALTERED INHERITANCE OF MITOCHONDRIA PROTEIN 24, MITOCHONDRIAL"/>
    <property type="match status" value="1"/>
</dbReference>
<dbReference type="GeneID" id="24830441"/>
<evidence type="ECO:0000313" key="1">
    <source>
        <dbReference type="EMBL" id="AKB77752.1"/>
    </source>
</evidence>
<dbReference type="InterPro" id="IPR002838">
    <property type="entry name" value="AIM24"/>
</dbReference>
<sequence length="241" mass="26638">MGSYSLEDFIRKTGERAPGQGIFELEREHLLRVNLRGAVWTKMGSMIAYTGNIRFTREGALEHGLGKCVKISLAGEGVSLIKVEGIGKLYLADEGKKVSVLKLEKDSICVNFNDILAIEDSITWDIKMMRKLSGVVENEIYNVKLEGTGTIAITTHHEPLTLRVTRERPVFTYPSSTVAWAGNLEPEIKSDISLKTSAGRSTGESVQMVFRGEGFVVVEPGEEIYSHAQLEKVVSNVNVYT</sequence>
<dbReference type="Pfam" id="PF01987">
    <property type="entry name" value="AIM24"/>
    <property type="match status" value="1"/>
</dbReference>
<name>A0A0E3SCQ9_9EURY</name>
<dbReference type="EMBL" id="CP009516">
    <property type="protein sequence ID" value="AKB77752.1"/>
    <property type="molecule type" value="Genomic_DNA"/>
</dbReference>
<dbReference type="AlphaFoldDB" id="A0A0E3SCQ9"/>
<dbReference type="SUPFAM" id="SSF51219">
    <property type="entry name" value="TRAP-like"/>
    <property type="match status" value="1"/>
</dbReference>
<dbReference type="InterPro" id="IPR016031">
    <property type="entry name" value="Trp_RNA-bd_attenuator-like_dom"/>
</dbReference>
<dbReference type="PANTHER" id="PTHR38074:SF1">
    <property type="entry name" value="ALTERED INHERITANCE OF MITOCHONDRIA PROTEIN 24, MITOCHONDRIAL"/>
    <property type="match status" value="1"/>
</dbReference>
<evidence type="ECO:0000313" key="2">
    <source>
        <dbReference type="Proteomes" id="UP000033101"/>
    </source>
</evidence>
<protein>
    <submittedName>
        <fullName evidence="1">DUF124 domain-containing protein</fullName>
    </submittedName>
</protein>